<dbReference type="OrthoDB" id="48509at2759"/>
<sequence>MIDRIGQPQDIFVYSAMIFLAQKAASSGLSTPATPGALSRVGSSAQLPPALGDPPNSTIAQPAQDQHAPGSSQLLLSSGASPAPVGGGRSAASTNSPANDPSKAGLSYSVTNNFAASSTSGESLQTAQLLALLKEQLLIVTAIGERQHLIMALQEQQQQALAKLMRELAQETNSVHYKAQMEQVPVQSDVLYALQQHAQAAEERLRLEYAQILQMHAAHIAQLETKVDPVIKDILLHNGSAFALNFIGQRLEELNAQIVSSSLANGAVPASAGVSAPAAEASVSSEPLTEAHSKPAADVDSAAEKLEKLEVADKKPRRKDAGKGKKAAAKPFQPSGDTAATSDTPESSVHSDKLPKSDASAISPVSNPAPWSTPANTTNKHPKKSLLQIQQEEEAAMQKRREAEEKQRLTTGVSSIARSGASYADSVNNNSGAAPQSLAAIMEEQYKESA</sequence>
<protein>
    <submittedName>
        <fullName evidence="2">Uncharacterized protein</fullName>
    </submittedName>
</protein>
<feature type="compositionally biased region" description="Polar residues" evidence="1">
    <location>
        <begin position="363"/>
        <end position="379"/>
    </location>
</feature>
<feature type="compositionally biased region" description="Basic and acidic residues" evidence="1">
    <location>
        <begin position="289"/>
        <end position="323"/>
    </location>
</feature>
<dbReference type="AlphaFoldDB" id="A0A9W8LV32"/>
<feature type="compositionally biased region" description="Basic and acidic residues" evidence="1">
    <location>
        <begin position="396"/>
        <end position="408"/>
    </location>
</feature>
<accession>A0A9W8LV32</accession>
<evidence type="ECO:0000313" key="3">
    <source>
        <dbReference type="Proteomes" id="UP001139887"/>
    </source>
</evidence>
<name>A0A9W8LV32_9FUNG</name>
<feature type="compositionally biased region" description="Polar residues" evidence="1">
    <location>
        <begin position="55"/>
        <end position="64"/>
    </location>
</feature>
<feature type="compositionally biased region" description="Polar residues" evidence="1">
    <location>
        <begin position="335"/>
        <end position="348"/>
    </location>
</feature>
<feature type="non-terminal residue" evidence="2">
    <location>
        <position position="450"/>
    </location>
</feature>
<feature type="region of interest" description="Disordered" evidence="1">
    <location>
        <begin position="281"/>
        <end position="433"/>
    </location>
</feature>
<feature type="compositionally biased region" description="Low complexity" evidence="1">
    <location>
        <begin position="68"/>
        <end position="84"/>
    </location>
</feature>
<evidence type="ECO:0000256" key="1">
    <source>
        <dbReference type="SAM" id="MobiDB-lite"/>
    </source>
</evidence>
<reference evidence="2" key="1">
    <citation type="submission" date="2022-07" db="EMBL/GenBank/DDBJ databases">
        <title>Phylogenomic reconstructions and comparative analyses of Kickxellomycotina fungi.</title>
        <authorList>
            <person name="Reynolds N.K."/>
            <person name="Stajich J.E."/>
            <person name="Barry K."/>
            <person name="Grigoriev I.V."/>
            <person name="Crous P."/>
            <person name="Smith M.E."/>
        </authorList>
    </citation>
    <scope>NUCLEOTIDE SEQUENCE</scope>
    <source>
        <strain evidence="2">NRRL 1566</strain>
    </source>
</reference>
<keyword evidence="3" id="KW-1185">Reference proteome</keyword>
<comment type="caution">
    <text evidence="2">The sequence shown here is derived from an EMBL/GenBank/DDBJ whole genome shotgun (WGS) entry which is preliminary data.</text>
</comment>
<feature type="region of interest" description="Disordered" evidence="1">
    <location>
        <begin position="29"/>
        <end position="104"/>
    </location>
</feature>
<proteinExistence type="predicted"/>
<organism evidence="2 3">
    <name type="scientific">Coemansia brasiliensis</name>
    <dbReference type="NCBI Taxonomy" id="2650707"/>
    <lineage>
        <taxon>Eukaryota</taxon>
        <taxon>Fungi</taxon>
        <taxon>Fungi incertae sedis</taxon>
        <taxon>Zoopagomycota</taxon>
        <taxon>Kickxellomycotina</taxon>
        <taxon>Kickxellomycetes</taxon>
        <taxon>Kickxellales</taxon>
        <taxon>Kickxellaceae</taxon>
        <taxon>Coemansia</taxon>
    </lineage>
</organism>
<gene>
    <name evidence="2" type="ORF">IWW36_005721</name>
</gene>
<dbReference type="EMBL" id="JANBUW010001574">
    <property type="protein sequence ID" value="KAJ2842963.1"/>
    <property type="molecule type" value="Genomic_DNA"/>
</dbReference>
<dbReference type="Proteomes" id="UP001139887">
    <property type="component" value="Unassembled WGS sequence"/>
</dbReference>
<evidence type="ECO:0000313" key="2">
    <source>
        <dbReference type="EMBL" id="KAJ2842963.1"/>
    </source>
</evidence>